<proteinExistence type="predicted"/>
<sequence>MTTSGIGSAWKIIPGLSSRDITATVKFYTEQLGFDLGGVESDDKGRPYFCSVATGDRSAANIYIFRHEGDEASFAPGRCHIALGTEGLDDFHAAIVKRGSVEVVEAIWDTPWGYRQFAIRDLDGNRLTFFKFLEGGNSGYGLSCTGEDLG</sequence>
<reference evidence="2 3" key="1">
    <citation type="journal article" date="2020" name="Phytopathology">
        <title>Genome Sequence Resources of Colletotrichum truncatum, C. plurivorum, C. musicola, and C. sojae: Four Species Pathogenic to Soybean (Glycine max).</title>
        <authorList>
            <person name="Rogerio F."/>
            <person name="Boufleur T.R."/>
            <person name="Ciampi-Guillardi M."/>
            <person name="Sukno S.A."/>
            <person name="Thon M.R."/>
            <person name="Massola Junior N.S."/>
            <person name="Baroncelli R."/>
        </authorList>
    </citation>
    <scope>NUCLEOTIDE SEQUENCE [LARGE SCALE GENOMIC DNA]</scope>
    <source>
        <strain evidence="2 3">LFN0009</strain>
    </source>
</reference>
<comment type="caution">
    <text evidence="2">The sequence shown here is derived from an EMBL/GenBank/DDBJ whole genome shotgun (WGS) entry which is preliminary data.</text>
</comment>
<dbReference type="InterPro" id="IPR004360">
    <property type="entry name" value="Glyas_Fos-R_dOase_dom"/>
</dbReference>
<dbReference type="Proteomes" id="UP000652219">
    <property type="component" value="Unassembled WGS sequence"/>
</dbReference>
<feature type="domain" description="VOC" evidence="1">
    <location>
        <begin position="9"/>
        <end position="132"/>
    </location>
</feature>
<evidence type="ECO:0000313" key="2">
    <source>
        <dbReference type="EMBL" id="KAF6811170.1"/>
    </source>
</evidence>
<dbReference type="PROSITE" id="PS51819">
    <property type="entry name" value="VOC"/>
    <property type="match status" value="1"/>
</dbReference>
<dbReference type="InterPro" id="IPR029068">
    <property type="entry name" value="Glyas_Bleomycin-R_OHBP_Dase"/>
</dbReference>
<organism evidence="2 3">
    <name type="scientific">Colletotrichum sojae</name>
    <dbReference type="NCBI Taxonomy" id="2175907"/>
    <lineage>
        <taxon>Eukaryota</taxon>
        <taxon>Fungi</taxon>
        <taxon>Dikarya</taxon>
        <taxon>Ascomycota</taxon>
        <taxon>Pezizomycotina</taxon>
        <taxon>Sordariomycetes</taxon>
        <taxon>Hypocreomycetidae</taxon>
        <taxon>Glomerellales</taxon>
        <taxon>Glomerellaceae</taxon>
        <taxon>Colletotrichum</taxon>
        <taxon>Colletotrichum orchidearum species complex</taxon>
    </lineage>
</organism>
<dbReference type="SUPFAM" id="SSF54593">
    <property type="entry name" value="Glyoxalase/Bleomycin resistance protein/Dihydroxybiphenyl dioxygenase"/>
    <property type="match status" value="1"/>
</dbReference>
<dbReference type="AlphaFoldDB" id="A0A8H6JEP5"/>
<evidence type="ECO:0000259" key="1">
    <source>
        <dbReference type="PROSITE" id="PS51819"/>
    </source>
</evidence>
<evidence type="ECO:0000313" key="3">
    <source>
        <dbReference type="Proteomes" id="UP000652219"/>
    </source>
</evidence>
<accession>A0A8H6JEP5</accession>
<name>A0A8H6JEP5_9PEZI</name>
<protein>
    <submittedName>
        <fullName evidence="2">Glyoxalase family protein</fullName>
    </submittedName>
</protein>
<dbReference type="Gene3D" id="3.10.180.10">
    <property type="entry name" value="2,3-Dihydroxybiphenyl 1,2-Dioxygenase, domain 1"/>
    <property type="match status" value="1"/>
</dbReference>
<dbReference type="Pfam" id="PF00903">
    <property type="entry name" value="Glyoxalase"/>
    <property type="match status" value="1"/>
</dbReference>
<keyword evidence="3" id="KW-1185">Reference proteome</keyword>
<gene>
    <name evidence="2" type="ORF">CSOJ01_05849</name>
</gene>
<dbReference type="EMBL" id="WIGN01000077">
    <property type="protein sequence ID" value="KAF6811170.1"/>
    <property type="molecule type" value="Genomic_DNA"/>
</dbReference>
<dbReference type="InterPro" id="IPR037523">
    <property type="entry name" value="VOC_core"/>
</dbReference>